<dbReference type="GeneID" id="7824226"/>
<dbReference type="InterPro" id="IPR006214">
    <property type="entry name" value="Bax_inhibitor_1-related"/>
</dbReference>
<evidence type="ECO:0000256" key="3">
    <source>
        <dbReference type="ARBA" id="ARBA00022989"/>
    </source>
</evidence>
<evidence type="ECO:0000256" key="1">
    <source>
        <dbReference type="ARBA" id="ARBA00004141"/>
    </source>
</evidence>
<evidence type="ECO:0000256" key="4">
    <source>
        <dbReference type="ARBA" id="ARBA00023136"/>
    </source>
</evidence>
<feature type="transmembrane region" description="Helical" evidence="5">
    <location>
        <begin position="149"/>
        <end position="169"/>
    </location>
</feature>
<dbReference type="OrthoDB" id="7933078at2759"/>
<evidence type="ECO:0000256" key="2">
    <source>
        <dbReference type="ARBA" id="ARBA00022692"/>
    </source>
</evidence>
<dbReference type="RefSeq" id="XP_001010649.1">
    <property type="nucleotide sequence ID" value="XM_001010649.3"/>
</dbReference>
<dbReference type="PANTHER" id="PTHR23291:SF47">
    <property type="entry name" value="TRANSMEMBRANE BAX INHIBITOR MOTIF CONTAINING 7"/>
    <property type="match status" value="1"/>
</dbReference>
<comment type="similarity">
    <text evidence="5">Belongs to the BI1 family.</text>
</comment>
<dbReference type="HOGENOM" id="CLU_058671_3_1_1"/>
<feature type="transmembrane region" description="Helical" evidence="5">
    <location>
        <begin position="248"/>
        <end position="271"/>
    </location>
</feature>
<evidence type="ECO:0000313" key="7">
    <source>
        <dbReference type="EMBL" id="EAR90404.1"/>
    </source>
</evidence>
<accession>Q22ZB7</accession>
<protein>
    <submittedName>
        <fullName evidence="7">Inhibitor of apoptosis-promoting Bax1 protein</fullName>
    </submittedName>
</protein>
<feature type="transmembrane region" description="Helical" evidence="5">
    <location>
        <begin position="307"/>
        <end position="326"/>
    </location>
</feature>
<dbReference type="Proteomes" id="UP000009168">
    <property type="component" value="Unassembled WGS sequence"/>
</dbReference>
<dbReference type="GO" id="GO:0016020">
    <property type="term" value="C:membrane"/>
    <property type="evidence" value="ECO:0007669"/>
    <property type="project" value="UniProtKB-SubCell"/>
</dbReference>
<dbReference type="AlphaFoldDB" id="Q22ZB7"/>
<keyword evidence="8" id="KW-1185">Reference proteome</keyword>
<proteinExistence type="inferred from homology"/>
<dbReference type="eggNOG" id="KOG2322">
    <property type="taxonomic scope" value="Eukaryota"/>
</dbReference>
<dbReference type="PANTHER" id="PTHR23291">
    <property type="entry name" value="BAX INHIBITOR-RELATED"/>
    <property type="match status" value="1"/>
</dbReference>
<gene>
    <name evidence="7" type="ORF">TTHERM_00112540</name>
</gene>
<keyword evidence="2 5" id="KW-0812">Transmembrane</keyword>
<evidence type="ECO:0000256" key="6">
    <source>
        <dbReference type="SAM" id="MobiDB-lite"/>
    </source>
</evidence>
<dbReference type="Pfam" id="PF01027">
    <property type="entry name" value="Bax1-I"/>
    <property type="match status" value="1"/>
</dbReference>
<evidence type="ECO:0000256" key="5">
    <source>
        <dbReference type="RuleBase" id="RU004379"/>
    </source>
</evidence>
<name>Q22ZB7_TETTS</name>
<organism evidence="7 8">
    <name type="scientific">Tetrahymena thermophila (strain SB210)</name>
    <dbReference type="NCBI Taxonomy" id="312017"/>
    <lineage>
        <taxon>Eukaryota</taxon>
        <taxon>Sar</taxon>
        <taxon>Alveolata</taxon>
        <taxon>Ciliophora</taxon>
        <taxon>Intramacronucleata</taxon>
        <taxon>Oligohymenophorea</taxon>
        <taxon>Hymenostomatida</taxon>
        <taxon>Tetrahymenina</taxon>
        <taxon>Tetrahymenidae</taxon>
        <taxon>Tetrahymena</taxon>
    </lineage>
</organism>
<keyword evidence="3 5" id="KW-1133">Transmembrane helix</keyword>
<feature type="transmembrane region" description="Helical" evidence="5">
    <location>
        <begin position="216"/>
        <end position="236"/>
    </location>
</feature>
<comment type="subcellular location">
    <subcellularLocation>
        <location evidence="1">Membrane</location>
        <topology evidence="1">Multi-pass membrane protein</topology>
    </subcellularLocation>
</comment>
<reference evidence="8" key="1">
    <citation type="journal article" date="2006" name="PLoS Biol.">
        <title>Macronuclear genome sequence of the ciliate Tetrahymena thermophila, a model eukaryote.</title>
        <authorList>
            <person name="Eisen J.A."/>
            <person name="Coyne R.S."/>
            <person name="Wu M."/>
            <person name="Wu D."/>
            <person name="Thiagarajan M."/>
            <person name="Wortman J.R."/>
            <person name="Badger J.H."/>
            <person name="Ren Q."/>
            <person name="Amedeo P."/>
            <person name="Jones K.M."/>
            <person name="Tallon L.J."/>
            <person name="Delcher A.L."/>
            <person name="Salzberg S.L."/>
            <person name="Silva J.C."/>
            <person name="Haas B.J."/>
            <person name="Majoros W.H."/>
            <person name="Farzad M."/>
            <person name="Carlton J.M."/>
            <person name="Smith R.K. Jr."/>
            <person name="Garg J."/>
            <person name="Pearlman R.E."/>
            <person name="Karrer K.M."/>
            <person name="Sun L."/>
            <person name="Manning G."/>
            <person name="Elde N.C."/>
            <person name="Turkewitz A.P."/>
            <person name="Asai D.J."/>
            <person name="Wilkes D.E."/>
            <person name="Wang Y."/>
            <person name="Cai H."/>
            <person name="Collins K."/>
            <person name="Stewart B.A."/>
            <person name="Lee S.R."/>
            <person name="Wilamowska K."/>
            <person name="Weinberg Z."/>
            <person name="Ruzzo W.L."/>
            <person name="Wloga D."/>
            <person name="Gaertig J."/>
            <person name="Frankel J."/>
            <person name="Tsao C.-C."/>
            <person name="Gorovsky M.A."/>
            <person name="Keeling P.J."/>
            <person name="Waller R.F."/>
            <person name="Patron N.J."/>
            <person name="Cherry J.M."/>
            <person name="Stover N.A."/>
            <person name="Krieger C.J."/>
            <person name="del Toro C."/>
            <person name="Ryder H.F."/>
            <person name="Williamson S.C."/>
            <person name="Barbeau R.A."/>
            <person name="Hamilton E.P."/>
            <person name="Orias E."/>
        </authorList>
    </citation>
    <scope>NUCLEOTIDE SEQUENCE [LARGE SCALE GENOMIC DNA]</scope>
    <source>
        <strain evidence="8">SB210</strain>
    </source>
</reference>
<dbReference type="InParanoid" id="Q22ZB7"/>
<dbReference type="KEGG" id="tet:TTHERM_00112540"/>
<keyword evidence="4 5" id="KW-0472">Membrane</keyword>
<feature type="transmembrane region" description="Helical" evidence="5">
    <location>
        <begin position="118"/>
        <end position="143"/>
    </location>
</feature>
<feature type="transmembrane region" description="Helical" evidence="5">
    <location>
        <begin position="277"/>
        <end position="295"/>
    </location>
</feature>
<feature type="region of interest" description="Disordered" evidence="6">
    <location>
        <begin position="23"/>
        <end position="52"/>
    </location>
</feature>
<evidence type="ECO:0000313" key="8">
    <source>
        <dbReference type="Proteomes" id="UP000009168"/>
    </source>
</evidence>
<sequence>MIENKEVKDIELLVQNKHINNQIDLESQKSNEEQSQAGMDKETAFDSASQKSEMEYSSHAKQSAIVIGNINNQYQQFEDVVEENNPQTVIEQTALEKDQIIEGSSLLDSAQRNFVKKVFCIVFFQLLVTSIFSALSMYVIHFQSFQVEYYALLFVALGLIIITQISVFASRNAARKVPLNYILLLLFTISWAYLVSFLCGGFSINQDGTYNERNQTIIFLSVIVTFSIVLSLTFLAHATSIDFQFKGTVCSVLGAALAIISVLICIGFPFIYITYSLLSGITFGFYLVFDLHAIMDGKYEDISLDDYIIASMLIYVDIIMLFLRTLEVLSRILPRD</sequence>
<dbReference type="EMBL" id="GG662798">
    <property type="protein sequence ID" value="EAR90404.1"/>
    <property type="molecule type" value="Genomic_DNA"/>
</dbReference>
<feature type="transmembrane region" description="Helical" evidence="5">
    <location>
        <begin position="181"/>
        <end position="204"/>
    </location>
</feature>